<dbReference type="EMBL" id="JBHTCE010000001">
    <property type="protein sequence ID" value="MFC7389134.1"/>
    <property type="molecule type" value="Genomic_DNA"/>
</dbReference>
<dbReference type="Pfam" id="PF04167">
    <property type="entry name" value="DUF402"/>
    <property type="match status" value="1"/>
</dbReference>
<comment type="caution">
    <text evidence="3">The sequence shown here is derived from an EMBL/GenBank/DDBJ whole genome shotgun (WGS) entry which is preliminary data.</text>
</comment>
<name>A0ABW2PI26_9BACL</name>
<evidence type="ECO:0000256" key="1">
    <source>
        <dbReference type="ARBA" id="ARBA00022801"/>
    </source>
</evidence>
<protein>
    <submittedName>
        <fullName evidence="3">DUF402 domain-containing protein</fullName>
    </submittedName>
</protein>
<dbReference type="RefSeq" id="WP_214786891.1">
    <property type="nucleotide sequence ID" value="NZ_JANIEL010000010.1"/>
</dbReference>
<evidence type="ECO:0000313" key="4">
    <source>
        <dbReference type="Proteomes" id="UP001596439"/>
    </source>
</evidence>
<gene>
    <name evidence="3" type="ORF">ACFQO8_03185</name>
</gene>
<accession>A0ABW2PI26</accession>
<dbReference type="InterPro" id="IPR007295">
    <property type="entry name" value="DUF402"/>
</dbReference>
<dbReference type="PANTHER" id="PTHR39159">
    <property type="match status" value="1"/>
</dbReference>
<evidence type="ECO:0000313" key="3">
    <source>
        <dbReference type="EMBL" id="MFC7389134.1"/>
    </source>
</evidence>
<feature type="domain" description="DUF402" evidence="2">
    <location>
        <begin position="12"/>
        <end position="149"/>
    </location>
</feature>
<reference evidence="4" key="1">
    <citation type="journal article" date="2019" name="Int. J. Syst. Evol. Microbiol.">
        <title>The Global Catalogue of Microorganisms (GCM) 10K type strain sequencing project: providing services to taxonomists for standard genome sequencing and annotation.</title>
        <authorList>
            <consortium name="The Broad Institute Genomics Platform"/>
            <consortium name="The Broad Institute Genome Sequencing Center for Infectious Disease"/>
            <person name="Wu L."/>
            <person name="Ma J."/>
        </authorList>
    </citation>
    <scope>NUCLEOTIDE SEQUENCE [LARGE SCALE GENOMIC DNA]</scope>
    <source>
        <strain evidence="4">CCUG 55590</strain>
    </source>
</reference>
<dbReference type="InterPro" id="IPR050212">
    <property type="entry name" value="Ntdp-like"/>
</dbReference>
<dbReference type="InterPro" id="IPR035930">
    <property type="entry name" value="FomD-like_sf"/>
</dbReference>
<evidence type="ECO:0000259" key="2">
    <source>
        <dbReference type="Pfam" id="PF04167"/>
    </source>
</evidence>
<dbReference type="Proteomes" id="UP001596439">
    <property type="component" value="Unassembled WGS sequence"/>
</dbReference>
<organism evidence="3 4">
    <name type="scientific">Exiguobacterium aestuarii</name>
    <dbReference type="NCBI Taxonomy" id="273527"/>
    <lineage>
        <taxon>Bacteria</taxon>
        <taxon>Bacillati</taxon>
        <taxon>Bacillota</taxon>
        <taxon>Bacilli</taxon>
        <taxon>Bacillales</taxon>
        <taxon>Bacillales Family XII. Incertae Sedis</taxon>
        <taxon>Exiguobacterium</taxon>
    </lineage>
</organism>
<sequence length="194" mass="23307">MKNVYLLKYDRQLHYEWSSRVIEEMEDYVLLYARPGRTLRHHTQSASYTYDSHSLECFMRHKGFTLQLDLEQDGTLRWYSNIGLPPTITAEEIHFVDLDIDFVARQPGEWQLVDEEEFDINRVRYDYPESVISEVWQTVDEVKQRIRLQQFPFDGSLERRLIELSELENLTSADVVVESTRRPSRFPRTVWQDR</sequence>
<dbReference type="SUPFAM" id="SSF159234">
    <property type="entry name" value="FomD-like"/>
    <property type="match status" value="1"/>
</dbReference>
<proteinExistence type="predicted"/>
<dbReference type="Gene3D" id="2.40.380.10">
    <property type="entry name" value="FomD-like"/>
    <property type="match status" value="1"/>
</dbReference>
<dbReference type="PANTHER" id="PTHR39159:SF1">
    <property type="entry name" value="UPF0374 PROTEIN YGAC"/>
    <property type="match status" value="1"/>
</dbReference>
<keyword evidence="1" id="KW-0378">Hydrolase</keyword>
<keyword evidence="4" id="KW-1185">Reference proteome</keyword>